<sequence>MVVKFVPHEKAIRDALSGLLFRDVEIAQGEPVVHSATELATTAVYVDDRTATAAVVIADLPMSAYAGAAIGLIPKGGAEAAIEDRELSPSVKENFDEVLNVLASLFNAEGEPHVRLYQTFGLKELPPNDLIAISRTLGRRSDLKVTVAGYGAGRLSVVLA</sequence>
<dbReference type="Proteomes" id="UP000281955">
    <property type="component" value="Unassembled WGS sequence"/>
</dbReference>
<keyword evidence="2" id="KW-1185">Reference proteome</keyword>
<organism evidence="1 2">
    <name type="scientific">Motilibacter peucedani</name>
    <dbReference type="NCBI Taxonomy" id="598650"/>
    <lineage>
        <taxon>Bacteria</taxon>
        <taxon>Bacillati</taxon>
        <taxon>Actinomycetota</taxon>
        <taxon>Actinomycetes</taxon>
        <taxon>Motilibacterales</taxon>
        <taxon>Motilibacteraceae</taxon>
        <taxon>Motilibacter</taxon>
    </lineage>
</organism>
<dbReference type="OrthoDB" id="5244255at2"/>
<dbReference type="RefSeq" id="WP_121191907.1">
    <property type="nucleotide sequence ID" value="NZ_RBWV01000009.1"/>
</dbReference>
<protein>
    <submittedName>
        <fullName evidence="1">Uncharacterized protein</fullName>
    </submittedName>
</protein>
<evidence type="ECO:0000313" key="1">
    <source>
        <dbReference type="EMBL" id="RKS80186.1"/>
    </source>
</evidence>
<reference evidence="1 2" key="1">
    <citation type="submission" date="2018-10" db="EMBL/GenBank/DDBJ databases">
        <title>Genomic Encyclopedia of Archaeal and Bacterial Type Strains, Phase II (KMG-II): from individual species to whole genera.</title>
        <authorList>
            <person name="Goeker M."/>
        </authorList>
    </citation>
    <scope>NUCLEOTIDE SEQUENCE [LARGE SCALE GENOMIC DNA]</scope>
    <source>
        <strain evidence="1 2">RP-AC37</strain>
    </source>
</reference>
<dbReference type="AlphaFoldDB" id="A0A420XTM3"/>
<accession>A0A420XTM3</accession>
<proteinExistence type="predicted"/>
<comment type="caution">
    <text evidence="1">The sequence shown here is derived from an EMBL/GenBank/DDBJ whole genome shotgun (WGS) entry which is preliminary data.</text>
</comment>
<gene>
    <name evidence="1" type="ORF">CLV35_0607</name>
</gene>
<name>A0A420XTM3_9ACTN</name>
<dbReference type="EMBL" id="RBWV01000009">
    <property type="protein sequence ID" value="RKS80186.1"/>
    <property type="molecule type" value="Genomic_DNA"/>
</dbReference>
<evidence type="ECO:0000313" key="2">
    <source>
        <dbReference type="Proteomes" id="UP000281955"/>
    </source>
</evidence>
<dbReference type="InParanoid" id="A0A420XTM3"/>